<dbReference type="EMBL" id="MHOK01000005">
    <property type="protein sequence ID" value="OGZ62265.1"/>
    <property type="molecule type" value="Genomic_DNA"/>
</dbReference>
<sequence length="274" mass="30447">MKKIALLVTLLMIMAVSACGDEKSEEVSTTVVPIDLPGVTPTSTTTTVVTPVETTTTTIVPEPQEPPTFEAPLTAQRKQELEQELSDIQSELNTSENTKYNDRNIFFVTKAVLDEYSAQNVYVVSFNIIFVATTEEMTLVENPTLEQQAERNALLMTVDAGFLQLIQQTVARVVNEEEQVVAFTVQFENPHGIVLFMGLSSDQVKELTDSNATPEDWLEALYESSEQLTLVSASQMANIDSMDSFIVFFQQMYPNEFAEVVRQWQAAQAAAQTP</sequence>
<accession>A0A1G2HIE9</accession>
<feature type="chain" id="PRO_5009583118" evidence="1">
    <location>
        <begin position="21"/>
        <end position="274"/>
    </location>
</feature>
<reference evidence="2 3" key="1">
    <citation type="journal article" date="2016" name="Nat. Commun.">
        <title>Thousands of microbial genomes shed light on interconnected biogeochemical processes in an aquifer system.</title>
        <authorList>
            <person name="Anantharaman K."/>
            <person name="Brown C.T."/>
            <person name="Hug L.A."/>
            <person name="Sharon I."/>
            <person name="Castelle C.J."/>
            <person name="Probst A.J."/>
            <person name="Thomas B.C."/>
            <person name="Singh A."/>
            <person name="Wilkins M.J."/>
            <person name="Karaoz U."/>
            <person name="Brodie E.L."/>
            <person name="Williams K.H."/>
            <person name="Hubbard S.S."/>
            <person name="Banfield J.F."/>
        </authorList>
    </citation>
    <scope>NUCLEOTIDE SEQUENCE [LARGE SCALE GENOMIC DNA]</scope>
</reference>
<evidence type="ECO:0000256" key="1">
    <source>
        <dbReference type="SAM" id="SignalP"/>
    </source>
</evidence>
<feature type="signal peptide" evidence="1">
    <location>
        <begin position="1"/>
        <end position="20"/>
    </location>
</feature>
<evidence type="ECO:0000313" key="2">
    <source>
        <dbReference type="EMBL" id="OGZ62265.1"/>
    </source>
</evidence>
<dbReference type="Proteomes" id="UP000176770">
    <property type="component" value="Unassembled WGS sequence"/>
</dbReference>
<protein>
    <submittedName>
        <fullName evidence="2">Uncharacterized protein</fullName>
    </submittedName>
</protein>
<organism evidence="2 3">
    <name type="scientific">Candidatus Spechtbacteria bacterium RIFCSPLOWO2_12_FULL_38_22</name>
    <dbReference type="NCBI Taxonomy" id="1802165"/>
    <lineage>
        <taxon>Bacteria</taxon>
        <taxon>Candidatus Spechtiibacteriota</taxon>
    </lineage>
</organism>
<name>A0A1G2HIE9_9BACT</name>
<dbReference type="STRING" id="1802165.A3F94_03005"/>
<keyword evidence="1" id="KW-0732">Signal</keyword>
<evidence type="ECO:0000313" key="3">
    <source>
        <dbReference type="Proteomes" id="UP000176770"/>
    </source>
</evidence>
<dbReference type="PROSITE" id="PS51257">
    <property type="entry name" value="PROKAR_LIPOPROTEIN"/>
    <property type="match status" value="1"/>
</dbReference>
<dbReference type="AlphaFoldDB" id="A0A1G2HIE9"/>
<comment type="caution">
    <text evidence="2">The sequence shown here is derived from an EMBL/GenBank/DDBJ whole genome shotgun (WGS) entry which is preliminary data.</text>
</comment>
<gene>
    <name evidence="2" type="ORF">A3F94_03005</name>
</gene>
<proteinExistence type="predicted"/>